<protein>
    <submittedName>
        <fullName evidence="1">Uncharacterized protein</fullName>
    </submittedName>
</protein>
<accession>A0ABW0X6U2</accession>
<dbReference type="Proteomes" id="UP001595975">
    <property type="component" value="Unassembled WGS sequence"/>
</dbReference>
<keyword evidence="2" id="KW-1185">Reference proteome</keyword>
<dbReference type="RefSeq" id="WP_380226635.1">
    <property type="nucleotide sequence ID" value="NZ_JBHSOF010000022.1"/>
</dbReference>
<comment type="caution">
    <text evidence="1">The sequence shown here is derived from an EMBL/GenBank/DDBJ whole genome shotgun (WGS) entry which is preliminary data.</text>
</comment>
<evidence type="ECO:0000313" key="2">
    <source>
        <dbReference type="Proteomes" id="UP001595975"/>
    </source>
</evidence>
<sequence length="147" mass="15651">MAGTSDESVKVTFERLAQRVRDELAAAGLPLVTPGLSPALAVGAEVRAVMWNHHFHGEDPEVVVSWKVSPQLRSNAMADARQGRGVTPAIRQFGEVQIAMAAAIIAILSAAGFTVRDHDNDMSPFDVQVLAGPEPGGQPSWAFPEEP</sequence>
<dbReference type="EMBL" id="JBHSOF010000022">
    <property type="protein sequence ID" value="MFC5664944.1"/>
    <property type="molecule type" value="Genomic_DNA"/>
</dbReference>
<evidence type="ECO:0000313" key="1">
    <source>
        <dbReference type="EMBL" id="MFC5664944.1"/>
    </source>
</evidence>
<gene>
    <name evidence="1" type="ORF">ACFP3U_18380</name>
</gene>
<proteinExistence type="predicted"/>
<reference evidence="2" key="1">
    <citation type="journal article" date="2019" name="Int. J. Syst. Evol. Microbiol.">
        <title>The Global Catalogue of Microorganisms (GCM) 10K type strain sequencing project: providing services to taxonomists for standard genome sequencing and annotation.</title>
        <authorList>
            <consortium name="The Broad Institute Genomics Platform"/>
            <consortium name="The Broad Institute Genome Sequencing Center for Infectious Disease"/>
            <person name="Wu L."/>
            <person name="Ma J."/>
        </authorList>
    </citation>
    <scope>NUCLEOTIDE SEQUENCE [LARGE SCALE GENOMIC DNA]</scope>
    <source>
        <strain evidence="2">CGMCC 4.1437</strain>
    </source>
</reference>
<name>A0ABW0X6U2_9ACTN</name>
<organism evidence="1 2">
    <name type="scientific">Kitasatospora misakiensis</name>
    <dbReference type="NCBI Taxonomy" id="67330"/>
    <lineage>
        <taxon>Bacteria</taxon>
        <taxon>Bacillati</taxon>
        <taxon>Actinomycetota</taxon>
        <taxon>Actinomycetes</taxon>
        <taxon>Kitasatosporales</taxon>
        <taxon>Streptomycetaceae</taxon>
        <taxon>Kitasatospora</taxon>
    </lineage>
</organism>